<evidence type="ECO:0000313" key="2">
    <source>
        <dbReference type="Proteomes" id="UP000006729"/>
    </source>
</evidence>
<accession>A0A2K2AH86</accession>
<keyword evidence="2" id="KW-1185">Reference proteome</keyword>
<organism evidence="1 2">
    <name type="scientific">Populus trichocarpa</name>
    <name type="common">Western balsam poplar</name>
    <name type="synonym">Populus balsamifera subsp. trichocarpa</name>
    <dbReference type="NCBI Taxonomy" id="3694"/>
    <lineage>
        <taxon>Eukaryota</taxon>
        <taxon>Viridiplantae</taxon>
        <taxon>Streptophyta</taxon>
        <taxon>Embryophyta</taxon>
        <taxon>Tracheophyta</taxon>
        <taxon>Spermatophyta</taxon>
        <taxon>Magnoliopsida</taxon>
        <taxon>eudicotyledons</taxon>
        <taxon>Gunneridae</taxon>
        <taxon>Pentapetalae</taxon>
        <taxon>rosids</taxon>
        <taxon>fabids</taxon>
        <taxon>Malpighiales</taxon>
        <taxon>Salicaceae</taxon>
        <taxon>Saliceae</taxon>
        <taxon>Populus</taxon>
    </lineage>
</organism>
<reference evidence="1 2" key="1">
    <citation type="journal article" date="2006" name="Science">
        <title>The genome of black cottonwood, Populus trichocarpa (Torr. &amp; Gray).</title>
        <authorList>
            <person name="Tuskan G.A."/>
            <person name="Difazio S."/>
            <person name="Jansson S."/>
            <person name="Bohlmann J."/>
            <person name="Grigoriev I."/>
            <person name="Hellsten U."/>
            <person name="Putnam N."/>
            <person name="Ralph S."/>
            <person name="Rombauts S."/>
            <person name="Salamov A."/>
            <person name="Schein J."/>
            <person name="Sterck L."/>
            <person name="Aerts A."/>
            <person name="Bhalerao R.R."/>
            <person name="Bhalerao R.P."/>
            <person name="Blaudez D."/>
            <person name="Boerjan W."/>
            <person name="Brun A."/>
            <person name="Brunner A."/>
            <person name="Busov V."/>
            <person name="Campbell M."/>
            <person name="Carlson J."/>
            <person name="Chalot M."/>
            <person name="Chapman J."/>
            <person name="Chen G.L."/>
            <person name="Cooper D."/>
            <person name="Coutinho P.M."/>
            <person name="Couturier J."/>
            <person name="Covert S."/>
            <person name="Cronk Q."/>
            <person name="Cunningham R."/>
            <person name="Davis J."/>
            <person name="Degroeve S."/>
            <person name="Dejardin A."/>
            <person name="Depamphilis C."/>
            <person name="Detter J."/>
            <person name="Dirks B."/>
            <person name="Dubchak I."/>
            <person name="Duplessis S."/>
            <person name="Ehlting J."/>
            <person name="Ellis B."/>
            <person name="Gendler K."/>
            <person name="Goodstein D."/>
            <person name="Gribskov M."/>
            <person name="Grimwood J."/>
            <person name="Groover A."/>
            <person name="Gunter L."/>
            <person name="Hamberger B."/>
            <person name="Heinze B."/>
            <person name="Helariutta Y."/>
            <person name="Henrissat B."/>
            <person name="Holligan D."/>
            <person name="Holt R."/>
            <person name="Huang W."/>
            <person name="Islam-Faridi N."/>
            <person name="Jones S."/>
            <person name="Jones-Rhoades M."/>
            <person name="Jorgensen R."/>
            <person name="Joshi C."/>
            <person name="Kangasjarvi J."/>
            <person name="Karlsson J."/>
            <person name="Kelleher C."/>
            <person name="Kirkpatrick R."/>
            <person name="Kirst M."/>
            <person name="Kohler A."/>
            <person name="Kalluri U."/>
            <person name="Larimer F."/>
            <person name="Leebens-Mack J."/>
            <person name="Leple J.C."/>
            <person name="Locascio P."/>
            <person name="Lou Y."/>
            <person name="Lucas S."/>
            <person name="Martin F."/>
            <person name="Montanini B."/>
            <person name="Napoli C."/>
            <person name="Nelson D.R."/>
            <person name="Nelson C."/>
            <person name="Nieminen K."/>
            <person name="Nilsson O."/>
            <person name="Pereda V."/>
            <person name="Peter G."/>
            <person name="Philippe R."/>
            <person name="Pilate G."/>
            <person name="Poliakov A."/>
            <person name="Razumovskaya J."/>
            <person name="Richardson P."/>
            <person name="Rinaldi C."/>
            <person name="Ritland K."/>
            <person name="Rouze P."/>
            <person name="Ryaboy D."/>
            <person name="Schmutz J."/>
            <person name="Schrader J."/>
            <person name="Segerman B."/>
            <person name="Shin H."/>
            <person name="Siddiqui A."/>
            <person name="Sterky F."/>
            <person name="Terry A."/>
            <person name="Tsai C.J."/>
            <person name="Uberbacher E."/>
            <person name="Unneberg P."/>
            <person name="Vahala J."/>
            <person name="Wall K."/>
            <person name="Wessler S."/>
            <person name="Yang G."/>
            <person name="Yin T."/>
            <person name="Douglas C."/>
            <person name="Marra M."/>
            <person name="Sandberg G."/>
            <person name="Van de Peer Y."/>
            <person name="Rokhsar D."/>
        </authorList>
    </citation>
    <scope>NUCLEOTIDE SEQUENCE [LARGE SCALE GENOMIC DNA]</scope>
    <source>
        <strain evidence="2">cv. Nisqually</strain>
    </source>
</reference>
<dbReference type="Proteomes" id="UP000006729">
    <property type="component" value="Chromosome 5"/>
</dbReference>
<proteinExistence type="predicted"/>
<sequence length="88" mass="10437">MSVLYRKQFPTIHLESFYVCINILVERVTCSVWTSNSLALTMLMVPHYWLIENQNLFTNESRNAMVLKDDFLIYSGVIRRIMHLFFSS</sequence>
<protein>
    <submittedName>
        <fullName evidence="1">Uncharacterized protein</fullName>
    </submittedName>
</protein>
<evidence type="ECO:0000313" key="1">
    <source>
        <dbReference type="EMBL" id="PNT36884.1"/>
    </source>
</evidence>
<name>A0A2K2AH86_POPTR</name>
<gene>
    <name evidence="1" type="ORF">POPTR_005G154800</name>
</gene>
<dbReference type="EMBL" id="CM009294">
    <property type="protein sequence ID" value="PNT36884.1"/>
    <property type="molecule type" value="Genomic_DNA"/>
</dbReference>